<evidence type="ECO:0000313" key="10">
    <source>
        <dbReference type="Proteomes" id="UP000663852"/>
    </source>
</evidence>
<name>A0A814DB74_ADIRI</name>
<keyword evidence="3 7" id="KW-0812">Transmembrane</keyword>
<comment type="caution">
    <text evidence="9">The sequence shown here is derived from an EMBL/GenBank/DDBJ whole genome shotgun (WGS) entry which is preliminary data.</text>
</comment>
<dbReference type="OrthoDB" id="195015at2759"/>
<keyword evidence="5 7" id="KW-0472">Membrane</keyword>
<evidence type="ECO:0000313" key="9">
    <source>
        <dbReference type="EMBL" id="CAF0950751.1"/>
    </source>
</evidence>
<keyword evidence="6" id="KW-0325">Glycoprotein</keyword>
<dbReference type="GO" id="GO:0005737">
    <property type="term" value="C:cytoplasm"/>
    <property type="evidence" value="ECO:0007669"/>
    <property type="project" value="TreeGrafter"/>
</dbReference>
<dbReference type="InterPro" id="IPR002159">
    <property type="entry name" value="CD36_fam"/>
</dbReference>
<feature type="domain" description="UBC core" evidence="8">
    <location>
        <begin position="3"/>
        <end position="154"/>
    </location>
</feature>
<evidence type="ECO:0000256" key="5">
    <source>
        <dbReference type="ARBA" id="ARBA00023136"/>
    </source>
</evidence>
<dbReference type="PANTHER" id="PTHR11923:SF55">
    <property type="entry name" value="SCAVENGER RECEPTOR (CD36 FAMILY) RELATED"/>
    <property type="match status" value="1"/>
</dbReference>
<evidence type="ECO:0000256" key="1">
    <source>
        <dbReference type="ARBA" id="ARBA00004370"/>
    </source>
</evidence>
<keyword evidence="4 7" id="KW-1133">Transmembrane helix</keyword>
<evidence type="ECO:0000256" key="7">
    <source>
        <dbReference type="SAM" id="Phobius"/>
    </source>
</evidence>
<evidence type="ECO:0000256" key="2">
    <source>
        <dbReference type="ARBA" id="ARBA00010532"/>
    </source>
</evidence>
<dbReference type="Proteomes" id="UP000663852">
    <property type="component" value="Unassembled WGS sequence"/>
</dbReference>
<evidence type="ECO:0000256" key="6">
    <source>
        <dbReference type="ARBA" id="ARBA00023180"/>
    </source>
</evidence>
<dbReference type="GO" id="GO:0005044">
    <property type="term" value="F:scavenger receptor activity"/>
    <property type="evidence" value="ECO:0007669"/>
    <property type="project" value="TreeGrafter"/>
</dbReference>
<dbReference type="Gene3D" id="3.10.110.10">
    <property type="entry name" value="Ubiquitin Conjugating Enzyme"/>
    <property type="match status" value="1"/>
</dbReference>
<dbReference type="SMART" id="SM00212">
    <property type="entry name" value="UBCc"/>
    <property type="match status" value="1"/>
</dbReference>
<protein>
    <recommendedName>
        <fullName evidence="8">UBC core domain-containing protein</fullName>
    </recommendedName>
</protein>
<comment type="similarity">
    <text evidence="2">Belongs to the CD36 family.</text>
</comment>
<dbReference type="PANTHER" id="PTHR11923">
    <property type="entry name" value="SCAVENGER RECEPTOR CLASS B TYPE-1 SR-B1"/>
    <property type="match status" value="1"/>
</dbReference>
<dbReference type="PROSITE" id="PS50127">
    <property type="entry name" value="UBC_2"/>
    <property type="match status" value="1"/>
</dbReference>
<evidence type="ECO:0000259" key="8">
    <source>
        <dbReference type="PROSITE" id="PS50127"/>
    </source>
</evidence>
<dbReference type="Pfam" id="PF00179">
    <property type="entry name" value="UQ_con"/>
    <property type="match status" value="1"/>
</dbReference>
<dbReference type="AlphaFoldDB" id="A0A814DB74"/>
<evidence type="ECO:0000256" key="4">
    <source>
        <dbReference type="ARBA" id="ARBA00022989"/>
    </source>
</evidence>
<accession>A0A814DB74</accession>
<dbReference type="GO" id="GO:0016020">
    <property type="term" value="C:membrane"/>
    <property type="evidence" value="ECO:0007669"/>
    <property type="project" value="UniProtKB-SubCell"/>
</dbReference>
<gene>
    <name evidence="9" type="ORF">EDS130_LOCUS12324</name>
</gene>
<dbReference type="CDD" id="cd00195">
    <property type="entry name" value="UBCc_UEV"/>
    <property type="match status" value="1"/>
</dbReference>
<dbReference type="InterPro" id="IPR000608">
    <property type="entry name" value="UBC"/>
</dbReference>
<sequence>MTTAAKCIELDLKELRNGINDSPIIFVDQIDDNNFHLEAAISGPNSTPYQGGVFLLDIKLTEEFPFAPPQSVTFKRAMMHPNVDECGKFISNLLTKEKWLPSMTLKAILEHVWARLAVPDIDSEQCDPTRAPLYQADKKLFEDQALYWSQIMQQSPPITTPIKTMQLKEVPLDGRRRKKLSLCSLPIRLTLEILLILLLFVPAIMFLMKWPTAKSFIHGKVLSKTRLAPASDGLESWSNPPVKTVRAYRLFDITNHMDIMTKTNNPMVEFQETIPMHYRVVIKKNNVEWLNDHKNIHYSVERIFTREGEFNETILNQEGAFVDILRVMFRTKFNRVADSVFYILGGNNAFNHSKAVDKLEGYISPLFAAISARMQGPNREKYGFIYRYNGSNGFNFTIDTGLDQSTNKGRVVDFASEYTSFETKASDWQTTFFDGLTFPPLGNPTTRKVINVFQPDFCRPVQLRYNRTVSMFGIDQVHEYVLKLVDYESCPQMDETCPEADKLDITKCLSSEIPPETVFLTKPHMYGHNSSATNVAFTPDADKHESTIYFEPLSGTPLLAQLRIQLNANAWIDRIKVSEDGTTNPTNSRAVRRFIPMMWIDQRITLNDETLNRLKRVSGILQKGHSAHQSLKLVYILVALFSTVAIIVVIELLLWRRQERKTKLIEESKNQPTIFAPVQRSGEVVVESHTNNLTNDSINTKELV</sequence>
<dbReference type="EMBL" id="CAJNOJ010000046">
    <property type="protein sequence ID" value="CAF0950751.1"/>
    <property type="molecule type" value="Genomic_DNA"/>
</dbReference>
<feature type="transmembrane region" description="Helical" evidence="7">
    <location>
        <begin position="633"/>
        <end position="655"/>
    </location>
</feature>
<dbReference type="SUPFAM" id="SSF54495">
    <property type="entry name" value="UBC-like"/>
    <property type="match status" value="1"/>
</dbReference>
<evidence type="ECO:0000256" key="3">
    <source>
        <dbReference type="ARBA" id="ARBA00022692"/>
    </source>
</evidence>
<reference evidence="9" key="1">
    <citation type="submission" date="2021-02" db="EMBL/GenBank/DDBJ databases">
        <authorList>
            <person name="Nowell W R."/>
        </authorList>
    </citation>
    <scope>NUCLEOTIDE SEQUENCE</scope>
</reference>
<proteinExistence type="inferred from homology"/>
<feature type="transmembrane region" description="Helical" evidence="7">
    <location>
        <begin position="185"/>
        <end position="208"/>
    </location>
</feature>
<dbReference type="Pfam" id="PF01130">
    <property type="entry name" value="CD36"/>
    <property type="match status" value="1"/>
</dbReference>
<dbReference type="InterPro" id="IPR016135">
    <property type="entry name" value="UBQ-conjugating_enzyme/RWD"/>
</dbReference>
<comment type="subcellular location">
    <subcellularLocation>
        <location evidence="1">Membrane</location>
    </subcellularLocation>
</comment>
<organism evidence="9 10">
    <name type="scientific">Adineta ricciae</name>
    <name type="common">Rotifer</name>
    <dbReference type="NCBI Taxonomy" id="249248"/>
    <lineage>
        <taxon>Eukaryota</taxon>
        <taxon>Metazoa</taxon>
        <taxon>Spiralia</taxon>
        <taxon>Gnathifera</taxon>
        <taxon>Rotifera</taxon>
        <taxon>Eurotatoria</taxon>
        <taxon>Bdelloidea</taxon>
        <taxon>Adinetida</taxon>
        <taxon>Adinetidae</taxon>
        <taxon>Adineta</taxon>
    </lineage>
</organism>